<reference evidence="1" key="2">
    <citation type="submission" date="2015-06" db="UniProtKB">
        <authorList>
            <consortium name="EnsemblPlants"/>
        </authorList>
    </citation>
    <scope>IDENTIFICATION</scope>
    <source>
        <strain evidence="1">DM1-3 516 R44</strain>
    </source>
</reference>
<evidence type="ECO:0000313" key="2">
    <source>
        <dbReference type="Proteomes" id="UP000011115"/>
    </source>
</evidence>
<reference evidence="2" key="1">
    <citation type="journal article" date="2011" name="Nature">
        <title>Genome sequence and analysis of the tuber crop potato.</title>
        <authorList>
            <consortium name="The Potato Genome Sequencing Consortium"/>
        </authorList>
    </citation>
    <scope>NUCLEOTIDE SEQUENCE [LARGE SCALE GENOMIC DNA]</scope>
    <source>
        <strain evidence="2">cv. DM1-3 516 R44</strain>
    </source>
</reference>
<accession>M1CCK6</accession>
<name>M1CCK6_SOLTU</name>
<keyword evidence="2" id="KW-1185">Reference proteome</keyword>
<dbReference type="InParanoid" id="M1CCK6"/>
<organism evidence="1 2">
    <name type="scientific">Solanum tuberosum</name>
    <name type="common">Potato</name>
    <dbReference type="NCBI Taxonomy" id="4113"/>
    <lineage>
        <taxon>Eukaryota</taxon>
        <taxon>Viridiplantae</taxon>
        <taxon>Streptophyta</taxon>
        <taxon>Embryophyta</taxon>
        <taxon>Tracheophyta</taxon>
        <taxon>Spermatophyta</taxon>
        <taxon>Magnoliopsida</taxon>
        <taxon>eudicotyledons</taxon>
        <taxon>Gunneridae</taxon>
        <taxon>Pentapetalae</taxon>
        <taxon>asterids</taxon>
        <taxon>lamiids</taxon>
        <taxon>Solanales</taxon>
        <taxon>Solanaceae</taxon>
        <taxon>Solanoideae</taxon>
        <taxon>Solaneae</taxon>
        <taxon>Solanum</taxon>
    </lineage>
</organism>
<dbReference type="Gramene" id="PGSC0003DMT400064564">
    <property type="protein sequence ID" value="PGSC0003DMT400064564"/>
    <property type="gene ID" value="PGSC0003DMG400025088"/>
</dbReference>
<evidence type="ECO:0000313" key="1">
    <source>
        <dbReference type="EnsemblPlants" id="PGSC0003DMT400064564"/>
    </source>
</evidence>
<dbReference type="Proteomes" id="UP000011115">
    <property type="component" value="Unassembled WGS sequence"/>
</dbReference>
<dbReference type="HOGENOM" id="CLU_127924_0_0_1"/>
<dbReference type="PaxDb" id="4113-PGSC0003DMT400064564"/>
<protein>
    <submittedName>
        <fullName evidence="1">Uncharacterized protein</fullName>
    </submittedName>
</protein>
<sequence length="157" mass="17426">MASLATSTGLSSSIHQDLNKQEEDITKQCLWKSYSSKWLKIHFQNVSTDCAADDCSATLVEITDELSDPPFGQLIAFSVLPLASSHCGSLGGTVLLRGTDRRLADCSFPRLLIHFLQGFAYWNKGRFMSFRRLAKLNSAIRKIPFLVFSALFAPFCA</sequence>
<dbReference type="EnsemblPlants" id="PGSC0003DMT400064564">
    <property type="protein sequence ID" value="PGSC0003DMT400064564"/>
    <property type="gene ID" value="PGSC0003DMG400025088"/>
</dbReference>
<dbReference type="AlphaFoldDB" id="M1CCK6"/>
<proteinExistence type="predicted"/>